<comment type="caution">
    <text evidence="2">The sequence shown here is derived from an EMBL/GenBank/DDBJ whole genome shotgun (WGS) entry which is preliminary data.</text>
</comment>
<organism evidence="2 3">
    <name type="scientific">Rotaria magnacalcarata</name>
    <dbReference type="NCBI Taxonomy" id="392030"/>
    <lineage>
        <taxon>Eukaryota</taxon>
        <taxon>Metazoa</taxon>
        <taxon>Spiralia</taxon>
        <taxon>Gnathifera</taxon>
        <taxon>Rotifera</taxon>
        <taxon>Eurotatoria</taxon>
        <taxon>Bdelloidea</taxon>
        <taxon>Philodinida</taxon>
        <taxon>Philodinidae</taxon>
        <taxon>Rotaria</taxon>
    </lineage>
</organism>
<feature type="transmembrane region" description="Helical" evidence="1">
    <location>
        <begin position="12"/>
        <end position="34"/>
    </location>
</feature>
<name>A0A8S3IIB2_9BILA</name>
<protein>
    <submittedName>
        <fullName evidence="2">Uncharacterized protein</fullName>
    </submittedName>
</protein>
<evidence type="ECO:0000313" key="2">
    <source>
        <dbReference type="EMBL" id="CAF5199315.1"/>
    </source>
</evidence>
<evidence type="ECO:0000256" key="1">
    <source>
        <dbReference type="SAM" id="Phobius"/>
    </source>
</evidence>
<dbReference type="Proteomes" id="UP000676336">
    <property type="component" value="Unassembled WGS sequence"/>
</dbReference>
<dbReference type="AlphaFoldDB" id="A0A8S3IIB2"/>
<reference evidence="2" key="1">
    <citation type="submission" date="2021-02" db="EMBL/GenBank/DDBJ databases">
        <authorList>
            <person name="Nowell W R."/>
        </authorList>
    </citation>
    <scope>NUCLEOTIDE SEQUENCE</scope>
</reference>
<accession>A0A8S3IIB2</accession>
<dbReference type="EMBL" id="CAJOBI010331540">
    <property type="protein sequence ID" value="CAF5199315.1"/>
    <property type="molecule type" value="Genomic_DNA"/>
</dbReference>
<keyword evidence="1" id="KW-0472">Membrane</keyword>
<evidence type="ECO:0000313" key="3">
    <source>
        <dbReference type="Proteomes" id="UP000676336"/>
    </source>
</evidence>
<proteinExistence type="predicted"/>
<sequence length="82" mass="9635">MLILPRRTQSKAFNIFIWTSLFVGLGMQMCLYSIEWYARQNCPRVVNGPLDYFVPRSFFCREVNDTITVDIKSSVTNNRHDL</sequence>
<keyword evidence="1" id="KW-1133">Transmembrane helix</keyword>
<gene>
    <name evidence="2" type="ORF">SMN809_LOCUS75040</name>
</gene>
<keyword evidence="1" id="KW-0812">Transmembrane</keyword>